<name>A0A0C9X431_9AGAR</name>
<reference evidence="1 2" key="1">
    <citation type="submission" date="2014-04" db="EMBL/GenBank/DDBJ databases">
        <authorList>
            <consortium name="DOE Joint Genome Institute"/>
            <person name="Kuo A."/>
            <person name="Kohler A."/>
            <person name="Nagy L.G."/>
            <person name="Floudas D."/>
            <person name="Copeland A."/>
            <person name="Barry K.W."/>
            <person name="Cichocki N."/>
            <person name="Veneault-Fourrey C."/>
            <person name="LaButti K."/>
            <person name="Lindquist E.A."/>
            <person name="Lipzen A."/>
            <person name="Lundell T."/>
            <person name="Morin E."/>
            <person name="Murat C."/>
            <person name="Sun H."/>
            <person name="Tunlid A."/>
            <person name="Henrissat B."/>
            <person name="Grigoriev I.V."/>
            <person name="Hibbett D.S."/>
            <person name="Martin F."/>
            <person name="Nordberg H.P."/>
            <person name="Cantor M.N."/>
            <person name="Hua S.X."/>
        </authorList>
    </citation>
    <scope>NUCLEOTIDE SEQUENCE [LARGE SCALE GENOMIC DNA]</scope>
    <source>
        <strain evidence="1 2">LaAM-08-1</strain>
    </source>
</reference>
<evidence type="ECO:0000313" key="1">
    <source>
        <dbReference type="EMBL" id="KIJ92416.1"/>
    </source>
</evidence>
<proteinExistence type="predicted"/>
<organism evidence="1 2">
    <name type="scientific">Laccaria amethystina LaAM-08-1</name>
    <dbReference type="NCBI Taxonomy" id="1095629"/>
    <lineage>
        <taxon>Eukaryota</taxon>
        <taxon>Fungi</taxon>
        <taxon>Dikarya</taxon>
        <taxon>Basidiomycota</taxon>
        <taxon>Agaricomycotina</taxon>
        <taxon>Agaricomycetes</taxon>
        <taxon>Agaricomycetidae</taxon>
        <taxon>Agaricales</taxon>
        <taxon>Agaricineae</taxon>
        <taxon>Hydnangiaceae</taxon>
        <taxon>Laccaria</taxon>
    </lineage>
</organism>
<dbReference type="EMBL" id="KN838911">
    <property type="protein sequence ID" value="KIJ92416.1"/>
    <property type="molecule type" value="Genomic_DNA"/>
</dbReference>
<protein>
    <submittedName>
        <fullName evidence="1">Uncharacterized protein</fullName>
    </submittedName>
</protein>
<evidence type="ECO:0000313" key="2">
    <source>
        <dbReference type="Proteomes" id="UP000054477"/>
    </source>
</evidence>
<dbReference type="AlphaFoldDB" id="A0A0C9X431"/>
<dbReference type="OrthoDB" id="3256058at2759"/>
<dbReference type="STRING" id="1095629.A0A0C9X431"/>
<dbReference type="HOGENOM" id="CLU_055847_0_0_1"/>
<keyword evidence="2" id="KW-1185">Reference proteome</keyword>
<reference evidence="2" key="2">
    <citation type="submission" date="2015-01" db="EMBL/GenBank/DDBJ databases">
        <title>Evolutionary Origins and Diversification of the Mycorrhizal Mutualists.</title>
        <authorList>
            <consortium name="DOE Joint Genome Institute"/>
            <consortium name="Mycorrhizal Genomics Consortium"/>
            <person name="Kohler A."/>
            <person name="Kuo A."/>
            <person name="Nagy L.G."/>
            <person name="Floudas D."/>
            <person name="Copeland A."/>
            <person name="Barry K.W."/>
            <person name="Cichocki N."/>
            <person name="Veneault-Fourrey C."/>
            <person name="LaButti K."/>
            <person name="Lindquist E.A."/>
            <person name="Lipzen A."/>
            <person name="Lundell T."/>
            <person name="Morin E."/>
            <person name="Murat C."/>
            <person name="Riley R."/>
            <person name="Ohm R."/>
            <person name="Sun H."/>
            <person name="Tunlid A."/>
            <person name="Henrissat B."/>
            <person name="Grigoriev I.V."/>
            <person name="Hibbett D.S."/>
            <person name="Martin F."/>
        </authorList>
    </citation>
    <scope>NUCLEOTIDE SEQUENCE [LARGE SCALE GENOMIC DNA]</scope>
    <source>
        <strain evidence="2">LaAM-08-1</strain>
    </source>
</reference>
<accession>A0A0C9X431</accession>
<sequence>MGSGRVFIVSRGKAVRNSEFKSVHYDSFLRYLVPTQAEIFQSLEIAEKTQAETAERSTSSGTTPHARVVHSGMKIQIKQNELKLSIKRDDISPDMLKQRRHALTREIRSWRKTQIHAVPAIEDCIEATDIHVEAEDEPLYLPSDFLPDEHASLGLTTMAEVEYQLREGEANDAVTSLCQAIVHGMVLLETKGQHSRGVYQNTRALTYINNVKNRKAAWASRYRLSRNKILCLSGNTLMDNFPPLLDQDMFAKNAAGARGLGEGSKTDSWIWTFGKLKGMGNDEKASFVMETEKVQWFRARADMERWIEEVEIIEEEFRRLVRGCEKMETVWKELSKSQTMSKKYMFGEKPPLGFRAYALQKADMYQRMATDARKCFSKAGGQWPSADETFSEHVRRRRPNLTIDWEGLKD</sequence>
<gene>
    <name evidence="1" type="ORF">K443DRAFT_113656</name>
</gene>
<dbReference type="Proteomes" id="UP000054477">
    <property type="component" value="Unassembled WGS sequence"/>
</dbReference>